<feature type="transmembrane region" description="Helical" evidence="5">
    <location>
        <begin position="118"/>
        <end position="141"/>
    </location>
</feature>
<reference evidence="6 7" key="1">
    <citation type="submission" date="2018-06" db="EMBL/GenBank/DDBJ databases">
        <title>Genomic Encyclopedia of Type Strains, Phase IV (KMG-IV): sequencing the most valuable type-strain genomes for metagenomic binning, comparative biology and taxonomic classification.</title>
        <authorList>
            <person name="Goeker M."/>
        </authorList>
    </citation>
    <scope>NUCLEOTIDE SEQUENCE [LARGE SCALE GENOMIC DNA]</scope>
    <source>
        <strain evidence="6 7">DSM 15140</strain>
    </source>
</reference>
<dbReference type="OrthoDB" id="1809613at2"/>
<dbReference type="Pfam" id="PF02674">
    <property type="entry name" value="Colicin_V"/>
    <property type="match status" value="1"/>
</dbReference>
<keyword evidence="7" id="KW-1185">Reference proteome</keyword>
<dbReference type="AlphaFoldDB" id="A0A366EDG9"/>
<evidence type="ECO:0000256" key="3">
    <source>
        <dbReference type="ARBA" id="ARBA00022989"/>
    </source>
</evidence>
<proteinExistence type="predicted"/>
<dbReference type="Proteomes" id="UP000252254">
    <property type="component" value="Unassembled WGS sequence"/>
</dbReference>
<name>A0A366EDG9_9BACI</name>
<dbReference type="GO" id="GO:0009403">
    <property type="term" value="P:toxin biosynthetic process"/>
    <property type="evidence" value="ECO:0007669"/>
    <property type="project" value="InterPro"/>
</dbReference>
<dbReference type="EMBL" id="QNRI01000004">
    <property type="protein sequence ID" value="RBO99448.1"/>
    <property type="molecule type" value="Genomic_DNA"/>
</dbReference>
<organism evidence="6 7">
    <name type="scientific">Paraliobacillus ryukyuensis</name>
    <dbReference type="NCBI Taxonomy" id="200904"/>
    <lineage>
        <taxon>Bacteria</taxon>
        <taxon>Bacillati</taxon>
        <taxon>Bacillota</taxon>
        <taxon>Bacilli</taxon>
        <taxon>Bacillales</taxon>
        <taxon>Bacillaceae</taxon>
        <taxon>Paraliobacillus</taxon>
    </lineage>
</organism>
<dbReference type="RefSeq" id="WP_113868357.1">
    <property type="nucleotide sequence ID" value="NZ_BAABQN010000003.1"/>
</dbReference>
<gene>
    <name evidence="6" type="ORF">DES48_104121</name>
</gene>
<comment type="caution">
    <text evidence="6">The sequence shown here is derived from an EMBL/GenBank/DDBJ whole genome shotgun (WGS) entry which is preliminary data.</text>
</comment>
<comment type="subcellular location">
    <subcellularLocation>
        <location evidence="1">Membrane</location>
        <topology evidence="1">Multi-pass membrane protein</topology>
    </subcellularLocation>
</comment>
<evidence type="ECO:0000313" key="7">
    <source>
        <dbReference type="Proteomes" id="UP000252254"/>
    </source>
</evidence>
<feature type="transmembrane region" description="Helical" evidence="5">
    <location>
        <begin position="27"/>
        <end position="43"/>
    </location>
</feature>
<keyword evidence="4 5" id="KW-0472">Membrane</keyword>
<dbReference type="GO" id="GO:0016020">
    <property type="term" value="C:membrane"/>
    <property type="evidence" value="ECO:0007669"/>
    <property type="project" value="UniProtKB-SubCell"/>
</dbReference>
<dbReference type="PANTHER" id="PTHR37306">
    <property type="entry name" value="COLICIN V PRODUCTION PROTEIN"/>
    <property type="match status" value="1"/>
</dbReference>
<dbReference type="InterPro" id="IPR003825">
    <property type="entry name" value="Colicin-V_CvpA"/>
</dbReference>
<dbReference type="PANTHER" id="PTHR37306:SF1">
    <property type="entry name" value="COLICIN V PRODUCTION PROTEIN"/>
    <property type="match status" value="1"/>
</dbReference>
<protein>
    <submittedName>
        <fullName evidence="6">Putative membrane protein required for colicin V production</fullName>
    </submittedName>
</protein>
<keyword evidence="3 5" id="KW-1133">Transmembrane helix</keyword>
<accession>A0A366EDG9</accession>
<dbReference type="STRING" id="200904.GCA_900168775_02308"/>
<evidence type="ECO:0000313" key="6">
    <source>
        <dbReference type="EMBL" id="RBO99448.1"/>
    </source>
</evidence>
<feature type="transmembrane region" description="Helical" evidence="5">
    <location>
        <begin position="77"/>
        <end position="98"/>
    </location>
</feature>
<evidence type="ECO:0000256" key="4">
    <source>
        <dbReference type="ARBA" id="ARBA00023136"/>
    </source>
</evidence>
<keyword evidence="2 5" id="KW-0812">Transmembrane</keyword>
<evidence type="ECO:0000256" key="2">
    <source>
        <dbReference type="ARBA" id="ARBA00022692"/>
    </source>
</evidence>
<evidence type="ECO:0000256" key="1">
    <source>
        <dbReference type="ARBA" id="ARBA00004141"/>
    </source>
</evidence>
<evidence type="ECO:0000256" key="5">
    <source>
        <dbReference type="SAM" id="Phobius"/>
    </source>
</evidence>
<sequence>MISFLLLAILLLGILRGLKRGFILQVFHLIGFIVAFIVAALYYDKLSEHLPMWIPYPELPEGESWAVFLDTLPLEAAFYNAIAFAILFFGVKIILSIISSMLDFVAELPILHSVNGILGAVLGFIEAYFVLFVFLYIAALLPLGMVQQAIGNSSVAQFIIEHTPILSQQIKTLWFEHVVSLLK</sequence>